<proteinExistence type="predicted"/>
<evidence type="ECO:0000313" key="2">
    <source>
        <dbReference type="EMBL" id="KYP77299.1"/>
    </source>
</evidence>
<dbReference type="InterPro" id="IPR005735">
    <property type="entry name" value="Znf_LSD1"/>
</dbReference>
<organism evidence="2 3">
    <name type="scientific">Cajanus cajan</name>
    <name type="common">Pigeon pea</name>
    <name type="synonym">Cajanus indicus</name>
    <dbReference type="NCBI Taxonomy" id="3821"/>
    <lineage>
        <taxon>Eukaryota</taxon>
        <taxon>Viridiplantae</taxon>
        <taxon>Streptophyta</taxon>
        <taxon>Embryophyta</taxon>
        <taxon>Tracheophyta</taxon>
        <taxon>Spermatophyta</taxon>
        <taxon>Magnoliopsida</taxon>
        <taxon>eudicotyledons</taxon>
        <taxon>Gunneridae</taxon>
        <taxon>Pentapetalae</taxon>
        <taxon>rosids</taxon>
        <taxon>fabids</taxon>
        <taxon>Fabales</taxon>
        <taxon>Fabaceae</taxon>
        <taxon>Papilionoideae</taxon>
        <taxon>50 kb inversion clade</taxon>
        <taxon>NPAAA clade</taxon>
        <taxon>indigoferoid/millettioid clade</taxon>
        <taxon>Phaseoleae</taxon>
        <taxon>Cajanus</taxon>
    </lineage>
</organism>
<evidence type="ECO:0000259" key="1">
    <source>
        <dbReference type="Pfam" id="PF06943"/>
    </source>
</evidence>
<reference evidence="2" key="1">
    <citation type="journal article" date="2012" name="Nat. Biotechnol.">
        <title>Draft genome sequence of pigeonpea (Cajanus cajan), an orphan legume crop of resource-poor farmers.</title>
        <authorList>
            <person name="Varshney R.K."/>
            <person name="Chen W."/>
            <person name="Li Y."/>
            <person name="Bharti A.K."/>
            <person name="Saxena R.K."/>
            <person name="Schlueter J.A."/>
            <person name="Donoghue M.T."/>
            <person name="Azam S."/>
            <person name="Fan G."/>
            <person name="Whaley A.M."/>
            <person name="Farmer A.D."/>
            <person name="Sheridan J."/>
            <person name="Iwata A."/>
            <person name="Tuteja R."/>
            <person name="Penmetsa R.V."/>
            <person name="Wu W."/>
            <person name="Upadhyaya H.D."/>
            <person name="Yang S.P."/>
            <person name="Shah T."/>
            <person name="Saxena K.B."/>
            <person name="Michael T."/>
            <person name="McCombie W.R."/>
            <person name="Yang B."/>
            <person name="Zhang G."/>
            <person name="Yang H."/>
            <person name="Wang J."/>
            <person name="Spillane C."/>
            <person name="Cook D.R."/>
            <person name="May G.D."/>
            <person name="Xu X."/>
            <person name="Jackson S.A."/>
        </authorList>
    </citation>
    <scope>NUCLEOTIDE SEQUENCE [LARGE SCALE GENOMIC DNA]</scope>
</reference>
<keyword evidence="3" id="KW-1185">Reference proteome</keyword>
<dbReference type="NCBIfam" id="TIGR01053">
    <property type="entry name" value="LSD1"/>
    <property type="match status" value="1"/>
</dbReference>
<evidence type="ECO:0000313" key="3">
    <source>
        <dbReference type="Proteomes" id="UP000075243"/>
    </source>
</evidence>
<gene>
    <name evidence="2" type="ORF">KK1_050546</name>
</gene>
<name>A0A151UDE2_CAJCA</name>
<accession>A0A151UDE2</accession>
<dbReference type="EMBL" id="AGCT01018016">
    <property type="protein sequence ID" value="KYP77299.1"/>
    <property type="molecule type" value="Genomic_DNA"/>
</dbReference>
<dbReference type="Proteomes" id="UP000075243">
    <property type="component" value="Unassembled WGS sequence"/>
</dbReference>
<protein>
    <recommendedName>
        <fullName evidence="1">Zinc finger LSD1-type domain-containing protein</fullName>
    </recommendedName>
</protein>
<comment type="caution">
    <text evidence="2">The sequence shown here is derived from an EMBL/GenBank/DDBJ whole genome shotgun (WGS) entry which is preliminary data.</text>
</comment>
<sequence>MRSVCNGCRNILVYPLGASNVCCAICNTINSVPPPRMLSFKDFRYFLVTTCLECSFGFTLD</sequence>
<feature type="domain" description="Zinc finger LSD1-type" evidence="1">
    <location>
        <begin position="5"/>
        <end position="29"/>
    </location>
</feature>
<dbReference type="AlphaFoldDB" id="A0A151UDE2"/>
<dbReference type="STRING" id="3821.A0A151UDE2"/>
<dbReference type="Pfam" id="PF06943">
    <property type="entry name" value="zf-LSD1"/>
    <property type="match status" value="1"/>
</dbReference>
<dbReference type="Gramene" id="C.cajan_47328.t">
    <property type="protein sequence ID" value="C.cajan_47328.t.cds1"/>
    <property type="gene ID" value="C.cajan_47328"/>
</dbReference>